<comment type="caution">
    <text evidence="1">The sequence shown here is derived from an EMBL/GenBank/DDBJ whole genome shotgun (WGS) entry which is preliminary data.</text>
</comment>
<protein>
    <submittedName>
        <fullName evidence="1">Uncharacterized protein</fullName>
    </submittedName>
</protein>
<evidence type="ECO:0000313" key="1">
    <source>
        <dbReference type="EMBL" id="KEJ94115.1"/>
    </source>
</evidence>
<reference evidence="1 2" key="1">
    <citation type="submission" date="2014-01" db="EMBL/GenBank/DDBJ databases">
        <title>Sulfitobacter sp. H3 (MCCC 1A00686) Genome Sequencing.</title>
        <authorList>
            <person name="Lai Q."/>
            <person name="Hong Z."/>
        </authorList>
    </citation>
    <scope>NUCLEOTIDE SEQUENCE [LARGE SCALE GENOMIC DNA]</scope>
    <source>
        <strain evidence="1 2">H3</strain>
    </source>
</reference>
<evidence type="ECO:0000313" key="2">
    <source>
        <dbReference type="Proteomes" id="UP000027746"/>
    </source>
</evidence>
<dbReference type="RefSeq" id="WP_051694651.1">
    <property type="nucleotide sequence ID" value="NZ_CP054603.1"/>
</dbReference>
<organism evidence="1 2">
    <name type="scientific">Pseudosulfitobacter pseudonitzschiae</name>
    <dbReference type="NCBI Taxonomy" id="1402135"/>
    <lineage>
        <taxon>Bacteria</taxon>
        <taxon>Pseudomonadati</taxon>
        <taxon>Pseudomonadota</taxon>
        <taxon>Alphaproteobacteria</taxon>
        <taxon>Rhodobacterales</taxon>
        <taxon>Roseobacteraceae</taxon>
        <taxon>Pseudosulfitobacter</taxon>
    </lineage>
</organism>
<name>A0A073IX04_9RHOB</name>
<dbReference type="GeneID" id="68872132"/>
<accession>A0A073IX04</accession>
<dbReference type="Proteomes" id="UP000027746">
    <property type="component" value="Unassembled WGS sequence"/>
</dbReference>
<dbReference type="EMBL" id="JAMD01000018">
    <property type="protein sequence ID" value="KEJ94115.1"/>
    <property type="molecule type" value="Genomic_DNA"/>
</dbReference>
<sequence length="134" mass="13897">MTWSEWSPVFTTANLVGTVSEDAGTPTGAVIERGSTATGDYVRFADGTQICTRTETLAVVTMPLGALHRDATLADWSFPAAFAAPPVVAVSCTSPELWADAGAVTATAAARVVCATQVTAGDHILHAQATGRWF</sequence>
<gene>
    <name evidence="1" type="ORF">SUH3_08240</name>
</gene>
<dbReference type="OrthoDB" id="564699at2"/>
<proteinExistence type="predicted"/>
<dbReference type="AlphaFoldDB" id="A0A073IX04"/>
<keyword evidence="2" id="KW-1185">Reference proteome</keyword>